<feature type="chain" id="PRO_5045855979" evidence="2">
    <location>
        <begin position="20"/>
        <end position="501"/>
    </location>
</feature>
<feature type="domain" description="PNPLA" evidence="3">
    <location>
        <begin position="55"/>
        <end position="299"/>
    </location>
</feature>
<evidence type="ECO:0000313" key="5">
    <source>
        <dbReference type="Proteomes" id="UP000683557"/>
    </source>
</evidence>
<evidence type="ECO:0000256" key="2">
    <source>
        <dbReference type="SAM" id="SignalP"/>
    </source>
</evidence>
<accession>A0ABX8J208</accession>
<comment type="caution">
    <text evidence="1">Lacks conserved residue(s) required for the propagation of feature annotation.</text>
</comment>
<sequence length="501" mass="55688">MFIKNLPLKLFLIATLCCAGCAHYRDNPAASASQTGYRYDTVRLPPSKERPFVVLAFSGGGTRAAAFSFGLMEELQKVTYTAPDASRRSLLQDVEIISSVSGGSFTSAYYALFPDSFFADFPREVLTRNIQGALIGRMFNPYNWWRLASPDFSRIDIAEEYYDHAIFKGMTFAALLQRPRGSSPFLVLNATDIGITHRFEFTQDQFDLLCSDLSGVSVSRGVAASSNFPVAFAPLTLNIYKKDCPPVPPWVAEALKPGNRDKRRIADATAADSYRAPDRRYAHLLDGGLSDNLGLRGPFTAVTTTDSPYSLVRYINEGKIGRIIFISANAKTTKKRSWDAKSTPPGVGAVLDIVTSGPMDDVSFDSLESTDGHFNQMKQLGRAIDSCNERLKEAGRAAGERGVSAKCPEPELIPNPLNTDYGFVELTFDDIPDPRLRRCLQELPTNFSLPEPTTRLLRQSAQYLLMNSERFREVMKRMDAQWQPEQITIDPLLINEVCGKY</sequence>
<organism evidence="4 5">
    <name type="scientific">Geomonas oryzisoli</name>
    <dbReference type="NCBI Taxonomy" id="2847992"/>
    <lineage>
        <taxon>Bacteria</taxon>
        <taxon>Pseudomonadati</taxon>
        <taxon>Thermodesulfobacteriota</taxon>
        <taxon>Desulfuromonadia</taxon>
        <taxon>Geobacterales</taxon>
        <taxon>Geobacteraceae</taxon>
        <taxon>Geomonas</taxon>
    </lineage>
</organism>
<evidence type="ECO:0000259" key="3">
    <source>
        <dbReference type="PROSITE" id="PS51635"/>
    </source>
</evidence>
<evidence type="ECO:0000313" key="4">
    <source>
        <dbReference type="EMBL" id="QWV92365.1"/>
    </source>
</evidence>
<gene>
    <name evidence="4" type="ORF">KP004_14265</name>
</gene>
<dbReference type="EMBL" id="CP076723">
    <property type="protein sequence ID" value="QWV92365.1"/>
    <property type="molecule type" value="Genomic_DNA"/>
</dbReference>
<feature type="signal peptide" evidence="2">
    <location>
        <begin position="1"/>
        <end position="19"/>
    </location>
</feature>
<keyword evidence="2" id="KW-0732">Signal</keyword>
<dbReference type="PROSITE" id="PS51635">
    <property type="entry name" value="PNPLA"/>
    <property type="match status" value="1"/>
</dbReference>
<reference evidence="4 5" key="1">
    <citation type="submission" date="2021-06" db="EMBL/GenBank/DDBJ databases">
        <title>Gemonas diversity in paddy soil.</title>
        <authorList>
            <person name="Liu G."/>
        </authorList>
    </citation>
    <scope>NUCLEOTIDE SEQUENCE [LARGE SCALE GENOMIC DNA]</scope>
    <source>
        <strain evidence="4 5">RG10</strain>
    </source>
</reference>
<feature type="active site" description="Proton acceptor" evidence="1">
    <location>
        <position position="286"/>
    </location>
</feature>
<keyword evidence="1" id="KW-0443">Lipid metabolism</keyword>
<keyword evidence="5" id="KW-1185">Reference proteome</keyword>
<feature type="short sequence motif" description="DGA/G" evidence="1">
    <location>
        <begin position="286"/>
        <end position="288"/>
    </location>
</feature>
<dbReference type="RefSeq" id="WP_216799179.1">
    <property type="nucleotide sequence ID" value="NZ_CP076723.1"/>
</dbReference>
<keyword evidence="1" id="KW-0442">Lipid degradation</keyword>
<proteinExistence type="predicted"/>
<name>A0ABX8J208_9BACT</name>
<evidence type="ECO:0000256" key="1">
    <source>
        <dbReference type="PROSITE-ProRule" id="PRU01161"/>
    </source>
</evidence>
<keyword evidence="1" id="KW-0378">Hydrolase</keyword>
<dbReference type="InterPro" id="IPR002641">
    <property type="entry name" value="PNPLA_dom"/>
</dbReference>
<dbReference type="Proteomes" id="UP000683557">
    <property type="component" value="Chromosome"/>
</dbReference>
<dbReference type="Pfam" id="PF01734">
    <property type="entry name" value="Patatin"/>
    <property type="match status" value="1"/>
</dbReference>
<feature type="active site" description="Nucleophile" evidence="1">
    <location>
        <position position="101"/>
    </location>
</feature>
<protein>
    <submittedName>
        <fullName evidence="4">Patatin-like phospholipase family protein</fullName>
    </submittedName>
</protein>